<dbReference type="InterPro" id="IPR050475">
    <property type="entry name" value="Prenyltransferase_related"/>
</dbReference>
<dbReference type="InterPro" id="IPR044878">
    <property type="entry name" value="UbiA_sf"/>
</dbReference>
<dbReference type="PANTHER" id="PTHR42723">
    <property type="entry name" value="CHLOROPHYLL SYNTHASE"/>
    <property type="match status" value="1"/>
</dbReference>
<organism evidence="7 8">
    <name type="scientific">Agaribacillus aureus</name>
    <dbReference type="NCBI Taxonomy" id="3051825"/>
    <lineage>
        <taxon>Bacteria</taxon>
        <taxon>Pseudomonadati</taxon>
        <taxon>Bacteroidota</taxon>
        <taxon>Cytophagia</taxon>
        <taxon>Cytophagales</taxon>
        <taxon>Splendidivirgaceae</taxon>
        <taxon>Agaribacillus</taxon>
    </lineage>
</organism>
<accession>A0ABT8L968</accession>
<evidence type="ECO:0000256" key="5">
    <source>
        <dbReference type="ARBA" id="ARBA00023136"/>
    </source>
</evidence>
<evidence type="ECO:0000256" key="1">
    <source>
        <dbReference type="ARBA" id="ARBA00004141"/>
    </source>
</evidence>
<evidence type="ECO:0000256" key="6">
    <source>
        <dbReference type="SAM" id="Phobius"/>
    </source>
</evidence>
<feature type="transmembrane region" description="Helical" evidence="6">
    <location>
        <begin position="201"/>
        <end position="221"/>
    </location>
</feature>
<feature type="transmembrane region" description="Helical" evidence="6">
    <location>
        <begin position="259"/>
        <end position="278"/>
    </location>
</feature>
<comment type="subcellular location">
    <subcellularLocation>
        <location evidence="1">Membrane</location>
        <topology evidence="1">Multi-pass membrane protein</topology>
    </subcellularLocation>
</comment>
<feature type="transmembrane region" description="Helical" evidence="6">
    <location>
        <begin position="12"/>
        <end position="34"/>
    </location>
</feature>
<dbReference type="InterPro" id="IPR000537">
    <property type="entry name" value="UbiA_prenyltransferase"/>
</dbReference>
<keyword evidence="3 6" id="KW-0812">Transmembrane</keyword>
<dbReference type="NCBIfam" id="NF035940">
    <property type="entry name" value="prenyl_rel_EboC"/>
    <property type="match status" value="1"/>
</dbReference>
<gene>
    <name evidence="7" type="primary">eboC</name>
    <name evidence="7" type="ORF">QQ020_19655</name>
</gene>
<evidence type="ECO:0000313" key="7">
    <source>
        <dbReference type="EMBL" id="MDN5214304.1"/>
    </source>
</evidence>
<dbReference type="PANTHER" id="PTHR42723:SF1">
    <property type="entry name" value="CHLOROPHYLL SYNTHASE, CHLOROPLASTIC"/>
    <property type="match status" value="1"/>
</dbReference>
<name>A0ABT8L968_9BACT</name>
<feature type="transmembrane region" description="Helical" evidence="6">
    <location>
        <begin position="170"/>
        <end position="189"/>
    </location>
</feature>
<evidence type="ECO:0000256" key="3">
    <source>
        <dbReference type="ARBA" id="ARBA00022692"/>
    </source>
</evidence>
<feature type="transmembrane region" description="Helical" evidence="6">
    <location>
        <begin position="119"/>
        <end position="137"/>
    </location>
</feature>
<reference evidence="7" key="1">
    <citation type="submission" date="2023-06" db="EMBL/GenBank/DDBJ databases">
        <title>Genomic of Agaribacillus aureum.</title>
        <authorList>
            <person name="Wang G."/>
        </authorList>
    </citation>
    <scope>NUCLEOTIDE SEQUENCE</scope>
    <source>
        <strain evidence="7">BMA12</strain>
    </source>
</reference>
<dbReference type="EMBL" id="JAUJEB010000004">
    <property type="protein sequence ID" value="MDN5214304.1"/>
    <property type="molecule type" value="Genomic_DNA"/>
</dbReference>
<keyword evidence="5 6" id="KW-0472">Membrane</keyword>
<comment type="caution">
    <text evidence="7">The sequence shown here is derived from an EMBL/GenBank/DDBJ whole genome shotgun (WGS) entry which is preliminary data.</text>
</comment>
<feature type="transmembrane region" description="Helical" evidence="6">
    <location>
        <begin position="227"/>
        <end position="247"/>
    </location>
</feature>
<evidence type="ECO:0000256" key="4">
    <source>
        <dbReference type="ARBA" id="ARBA00022989"/>
    </source>
</evidence>
<dbReference type="RefSeq" id="WP_346759638.1">
    <property type="nucleotide sequence ID" value="NZ_JAUJEB010000004.1"/>
</dbReference>
<keyword evidence="2" id="KW-1003">Cell membrane</keyword>
<feature type="transmembrane region" description="Helical" evidence="6">
    <location>
        <begin position="284"/>
        <end position="302"/>
    </location>
</feature>
<dbReference type="CDD" id="cd13964">
    <property type="entry name" value="PT_UbiA_1"/>
    <property type="match status" value="1"/>
</dbReference>
<feature type="transmembrane region" description="Helical" evidence="6">
    <location>
        <begin position="54"/>
        <end position="74"/>
    </location>
</feature>
<evidence type="ECO:0000313" key="8">
    <source>
        <dbReference type="Proteomes" id="UP001172083"/>
    </source>
</evidence>
<sequence length="304" mass="32853">MKSSKLFACLQLMRPANILTAFADIVAGYVIGYVLQSGITNDWNISYLASHELFWLLTATFGLYGGGVVFNDFFDAELDRVERPERPIPGGRTSKLEAALLGTGLLLIGNLAAFKVSTISLFIAAGISLMALFYDKYAKHQTFLGPLAMGLCRGGNLLLGVSAFPAMINVSWFLILIPIFYIGAITLISQGEVHGGKKINLVIGFLFYILVILFILSLGLIMEASFLYSLTFLALLAYLIIPPLFSAWKRHEPLLIGKAVKAGVLALIVLDAALAATYGGWLPGVIILLLLPVSMAMAKVFAVT</sequence>
<keyword evidence="8" id="KW-1185">Reference proteome</keyword>
<dbReference type="Pfam" id="PF01040">
    <property type="entry name" value="UbiA"/>
    <property type="match status" value="1"/>
</dbReference>
<keyword evidence="4 6" id="KW-1133">Transmembrane helix</keyword>
<dbReference type="Proteomes" id="UP001172083">
    <property type="component" value="Unassembled WGS sequence"/>
</dbReference>
<proteinExistence type="predicted"/>
<protein>
    <submittedName>
        <fullName evidence="7">UbiA-like protein EboC</fullName>
    </submittedName>
</protein>
<dbReference type="Gene3D" id="1.10.357.140">
    <property type="entry name" value="UbiA prenyltransferase"/>
    <property type="match status" value="1"/>
</dbReference>
<evidence type="ECO:0000256" key="2">
    <source>
        <dbReference type="ARBA" id="ARBA00022475"/>
    </source>
</evidence>